<dbReference type="EMBL" id="LKET01000021">
    <property type="protein sequence ID" value="KPU45774.1"/>
    <property type="molecule type" value="Genomic_DNA"/>
</dbReference>
<dbReference type="RefSeq" id="WP_054874099.1">
    <property type="nucleotide sequence ID" value="NZ_LKET01000021.1"/>
</dbReference>
<dbReference type="InterPro" id="IPR029068">
    <property type="entry name" value="Glyas_Bleomycin-R_OHBP_Dase"/>
</dbReference>
<name>A0A0P9AK84_9CLOT</name>
<dbReference type="SUPFAM" id="SSF54593">
    <property type="entry name" value="Glyoxalase/Bleomycin resistance protein/Dihydroxybiphenyl dioxygenase"/>
    <property type="match status" value="1"/>
</dbReference>
<dbReference type="PROSITE" id="PS51819">
    <property type="entry name" value="VOC"/>
    <property type="match status" value="1"/>
</dbReference>
<dbReference type="Proteomes" id="UP000050326">
    <property type="component" value="Unassembled WGS sequence"/>
</dbReference>
<organism evidence="2 3">
    <name type="scientific">Oxobacter pfennigii</name>
    <dbReference type="NCBI Taxonomy" id="36849"/>
    <lineage>
        <taxon>Bacteria</taxon>
        <taxon>Bacillati</taxon>
        <taxon>Bacillota</taxon>
        <taxon>Clostridia</taxon>
        <taxon>Eubacteriales</taxon>
        <taxon>Clostridiaceae</taxon>
        <taxon>Oxobacter</taxon>
    </lineage>
</organism>
<dbReference type="Gene3D" id="3.10.180.10">
    <property type="entry name" value="2,3-Dihydroxybiphenyl 1,2-Dioxygenase, domain 1"/>
    <property type="match status" value="1"/>
</dbReference>
<dbReference type="InterPro" id="IPR004360">
    <property type="entry name" value="Glyas_Fos-R_dOase_dom"/>
</dbReference>
<evidence type="ECO:0000259" key="1">
    <source>
        <dbReference type="PROSITE" id="PS51819"/>
    </source>
</evidence>
<dbReference type="OrthoDB" id="9815599at2"/>
<dbReference type="STRING" id="36849.OXPF_10090"/>
<gene>
    <name evidence="2" type="ORF">OXPF_10090</name>
</gene>
<dbReference type="CDD" id="cd07251">
    <property type="entry name" value="VOC_like"/>
    <property type="match status" value="1"/>
</dbReference>
<dbReference type="PANTHER" id="PTHR36503:SF1">
    <property type="entry name" value="BLR2520 PROTEIN"/>
    <property type="match status" value="1"/>
</dbReference>
<sequence length="143" mass="16348">MNKITCICLGVRSMKKSIEFYRDKLGFQTEEKDNNPKVVFFNTPGTKFELYPLELLAEDISDQNPPKIASGFAGITLAYNVQHKEDVDKAIELARSAGAEIVKEPQDVFWGGYHAYFADLDGYYWEVVWGPNFKYDDNGMLIF</sequence>
<feature type="domain" description="VOC" evidence="1">
    <location>
        <begin position="3"/>
        <end position="130"/>
    </location>
</feature>
<comment type="caution">
    <text evidence="2">The sequence shown here is derived from an EMBL/GenBank/DDBJ whole genome shotgun (WGS) entry which is preliminary data.</text>
</comment>
<dbReference type="AlphaFoldDB" id="A0A0P9AK84"/>
<protein>
    <submittedName>
        <fullName evidence="2">Glyoxalase-like domain protein</fullName>
    </submittedName>
</protein>
<dbReference type="InterPro" id="IPR037523">
    <property type="entry name" value="VOC_core"/>
</dbReference>
<reference evidence="2 3" key="1">
    <citation type="submission" date="2015-09" db="EMBL/GenBank/DDBJ databases">
        <title>Genome sequence of Oxobacter pfennigii DSM 3222.</title>
        <authorList>
            <person name="Poehlein A."/>
            <person name="Bengelsdorf F.R."/>
            <person name="Schiel-Bengelsdorf B."/>
            <person name="Duerre P."/>
            <person name="Daniel R."/>
        </authorList>
    </citation>
    <scope>NUCLEOTIDE SEQUENCE [LARGE SCALE GENOMIC DNA]</scope>
    <source>
        <strain evidence="2 3">DSM 3222</strain>
    </source>
</reference>
<dbReference type="PANTHER" id="PTHR36503">
    <property type="entry name" value="BLR2520 PROTEIN"/>
    <property type="match status" value="1"/>
</dbReference>
<proteinExistence type="predicted"/>
<evidence type="ECO:0000313" key="3">
    <source>
        <dbReference type="Proteomes" id="UP000050326"/>
    </source>
</evidence>
<evidence type="ECO:0000313" key="2">
    <source>
        <dbReference type="EMBL" id="KPU45774.1"/>
    </source>
</evidence>
<dbReference type="Pfam" id="PF00903">
    <property type="entry name" value="Glyoxalase"/>
    <property type="match status" value="1"/>
</dbReference>
<keyword evidence="3" id="KW-1185">Reference proteome</keyword>
<accession>A0A0P9AK84</accession>
<dbReference type="PATRIC" id="fig|36849.3.peg.1076"/>